<feature type="domain" description="DUF222" evidence="2">
    <location>
        <begin position="147"/>
        <end position="348"/>
    </location>
</feature>
<accession>A0A317QSI1</accession>
<gene>
    <name evidence="3" type="ORF">JD79_03849</name>
</gene>
<proteinExistence type="predicted"/>
<dbReference type="Proteomes" id="UP000246661">
    <property type="component" value="Unassembled WGS sequence"/>
</dbReference>
<dbReference type="CDD" id="cd00085">
    <property type="entry name" value="HNHc"/>
    <property type="match status" value="1"/>
</dbReference>
<dbReference type="Pfam" id="PF02720">
    <property type="entry name" value="DUF222"/>
    <property type="match status" value="1"/>
</dbReference>
<name>A0A317QSI1_9ACTN</name>
<comment type="caution">
    <text evidence="3">The sequence shown here is derived from an EMBL/GenBank/DDBJ whole genome shotgun (WGS) entry which is preliminary data.</text>
</comment>
<protein>
    <submittedName>
        <fullName evidence="3">Uncharacterized protein DUF222</fullName>
    </submittedName>
</protein>
<evidence type="ECO:0000256" key="1">
    <source>
        <dbReference type="SAM" id="MobiDB-lite"/>
    </source>
</evidence>
<dbReference type="EMBL" id="QGTX01000001">
    <property type="protein sequence ID" value="PWW24660.1"/>
    <property type="molecule type" value="Genomic_DNA"/>
</dbReference>
<evidence type="ECO:0000259" key="2">
    <source>
        <dbReference type="Pfam" id="PF02720"/>
    </source>
</evidence>
<dbReference type="AlphaFoldDB" id="A0A317QSI1"/>
<sequence length="512" mass="55399">MDRLLTWGSTAPYPTGTATLVHVFECAEVSADGVVRSLGCFADDGTPVSREELVAALDDLPSTDEFIAAACPPGSPERAALPDRWIVRLLQLGERRAAALAADRAELVGLLAAQRPAEPGPAVPEVMDVSEWLPCELALVHPYGERRAGRLIRTSLALTTRFLATLEALRRGEIDEAHADAVVDLLEPLDADLAARVETDVLPRAGGRTPGGLRDALRRRIDRLDPEARERRHQRARSAADVRWWATEDGMGRLMADLPLPEAAACGTAIDGWARQLRAAGDARPIGQLRTAVLRDLVLRPWERRPAVGVSLVVHAQLSTLRGGDGPAEVDGHPVSGAQCRALLAEAGALGLRRPEGGSLEFAVHDGAGDLVAVGTRRAVERGAREAGLRRPPGTPHYRPRTGQRRFTAIRDRRCRHPQCTRRVGRTDLDHCVPWPRGATTCDNLCCLCRRHHRLKTHARGWRFRMLPGGRLEVTTPSGVTRVTDPPRVVDAPPVRAGAPPSAAGGTHPPPF</sequence>
<dbReference type="InterPro" id="IPR003615">
    <property type="entry name" value="HNH_nuc"/>
</dbReference>
<reference evidence="4" key="1">
    <citation type="submission" date="2018-05" db="EMBL/GenBank/DDBJ databases">
        <authorList>
            <person name="Klenk H.-P."/>
            <person name="Huntemann M."/>
            <person name="Clum A."/>
            <person name="Pillay M."/>
            <person name="Palaniappan K."/>
            <person name="Varghese N."/>
            <person name="Mikhailova N."/>
            <person name="Stamatis D."/>
            <person name="Reddy T."/>
            <person name="Daum C."/>
            <person name="Shapiro N."/>
            <person name="Ivanova N."/>
            <person name="Kyrpides N."/>
            <person name="Woyke T."/>
        </authorList>
    </citation>
    <scope>NUCLEOTIDE SEQUENCE [LARGE SCALE GENOMIC DNA]</scope>
    <source>
        <strain evidence="4">DSM 45417</strain>
    </source>
</reference>
<organism evidence="3 4">
    <name type="scientific">Geodermatophilus normandii</name>
    <dbReference type="NCBI Taxonomy" id="1137989"/>
    <lineage>
        <taxon>Bacteria</taxon>
        <taxon>Bacillati</taxon>
        <taxon>Actinomycetota</taxon>
        <taxon>Actinomycetes</taxon>
        <taxon>Geodermatophilales</taxon>
        <taxon>Geodermatophilaceae</taxon>
        <taxon>Geodermatophilus</taxon>
    </lineage>
</organism>
<feature type="region of interest" description="Disordered" evidence="1">
    <location>
        <begin position="476"/>
        <end position="512"/>
    </location>
</feature>
<feature type="compositionally biased region" description="Low complexity" evidence="1">
    <location>
        <begin position="482"/>
        <end position="501"/>
    </location>
</feature>
<evidence type="ECO:0000313" key="3">
    <source>
        <dbReference type="EMBL" id="PWW24660.1"/>
    </source>
</evidence>
<keyword evidence="4" id="KW-1185">Reference proteome</keyword>
<evidence type="ECO:0000313" key="4">
    <source>
        <dbReference type="Proteomes" id="UP000246661"/>
    </source>
</evidence>
<dbReference type="InterPro" id="IPR003870">
    <property type="entry name" value="DUF222"/>
</dbReference>